<keyword evidence="1" id="KW-1133">Transmembrane helix</keyword>
<dbReference type="AlphaFoldDB" id="A0AA36H7M1"/>
<dbReference type="PANTHER" id="PTHR23028:SF53">
    <property type="entry name" value="ACYL_TRANSF_3 DOMAIN-CONTAINING PROTEIN"/>
    <property type="match status" value="1"/>
</dbReference>
<feature type="transmembrane region" description="Helical" evidence="1">
    <location>
        <begin position="167"/>
        <end position="187"/>
    </location>
</feature>
<accession>A0AA36H7M1</accession>
<feature type="transmembrane region" description="Helical" evidence="1">
    <location>
        <begin position="142"/>
        <end position="160"/>
    </location>
</feature>
<keyword evidence="3" id="KW-1185">Reference proteome</keyword>
<keyword evidence="1" id="KW-0812">Transmembrane</keyword>
<feature type="transmembrane region" description="Helical" evidence="1">
    <location>
        <begin position="54"/>
        <end position="74"/>
    </location>
</feature>
<dbReference type="GO" id="GO:0016020">
    <property type="term" value="C:membrane"/>
    <property type="evidence" value="ECO:0007669"/>
    <property type="project" value="TreeGrafter"/>
</dbReference>
<dbReference type="InterPro" id="IPR050879">
    <property type="entry name" value="Acyltransferase_3"/>
</dbReference>
<dbReference type="Proteomes" id="UP001176961">
    <property type="component" value="Unassembled WGS sequence"/>
</dbReference>
<protein>
    <recommendedName>
        <fullName evidence="4">Acyltransferase 3 domain-containing protein</fullName>
    </recommendedName>
</protein>
<evidence type="ECO:0000313" key="2">
    <source>
        <dbReference type="EMBL" id="CAJ0605611.1"/>
    </source>
</evidence>
<dbReference type="GO" id="GO:0000271">
    <property type="term" value="P:polysaccharide biosynthetic process"/>
    <property type="evidence" value="ECO:0007669"/>
    <property type="project" value="TreeGrafter"/>
</dbReference>
<evidence type="ECO:0000256" key="1">
    <source>
        <dbReference type="SAM" id="Phobius"/>
    </source>
</evidence>
<keyword evidence="1" id="KW-0472">Membrane</keyword>
<name>A0AA36H7M1_CYLNA</name>
<evidence type="ECO:0008006" key="4">
    <source>
        <dbReference type="Google" id="ProtNLM"/>
    </source>
</evidence>
<sequence>MGSSWREGSEKKTRKLENENSAETLPLILESEASLVIKDDNNSKMEEHRTNFSFVLDFTSWLVFILTILLPFFWHPLPKRFLRIETTIMTGILIVLGKERKVSALTVQEMVFVGEISYALYLIHWPVLVIMEYYYPKDPLNPYVGVTVSFLLAMLVYRFYEKKYLQWSPPIICFLICVLFVGCAYLSSLSTKNIIINRNIDYNNIKIEDAAWNLSC</sequence>
<reference evidence="2" key="1">
    <citation type="submission" date="2023-07" db="EMBL/GenBank/DDBJ databases">
        <authorList>
            <consortium name="CYATHOMIX"/>
        </authorList>
    </citation>
    <scope>NUCLEOTIDE SEQUENCE</scope>
    <source>
        <strain evidence="2">N/A</strain>
    </source>
</reference>
<evidence type="ECO:0000313" key="3">
    <source>
        <dbReference type="Proteomes" id="UP001176961"/>
    </source>
</evidence>
<comment type="caution">
    <text evidence="2">The sequence shown here is derived from an EMBL/GenBank/DDBJ whole genome shotgun (WGS) entry which is preliminary data.</text>
</comment>
<proteinExistence type="predicted"/>
<dbReference type="EMBL" id="CATQJL010000316">
    <property type="protein sequence ID" value="CAJ0605611.1"/>
    <property type="molecule type" value="Genomic_DNA"/>
</dbReference>
<feature type="transmembrane region" description="Helical" evidence="1">
    <location>
        <begin position="118"/>
        <end position="136"/>
    </location>
</feature>
<gene>
    <name evidence="2" type="ORF">CYNAS_LOCUS17594</name>
</gene>
<dbReference type="PANTHER" id="PTHR23028">
    <property type="entry name" value="ACETYLTRANSFERASE"/>
    <property type="match status" value="1"/>
</dbReference>
<organism evidence="2 3">
    <name type="scientific">Cylicocyclus nassatus</name>
    <name type="common">Nematode worm</name>
    <dbReference type="NCBI Taxonomy" id="53992"/>
    <lineage>
        <taxon>Eukaryota</taxon>
        <taxon>Metazoa</taxon>
        <taxon>Ecdysozoa</taxon>
        <taxon>Nematoda</taxon>
        <taxon>Chromadorea</taxon>
        <taxon>Rhabditida</taxon>
        <taxon>Rhabditina</taxon>
        <taxon>Rhabditomorpha</taxon>
        <taxon>Strongyloidea</taxon>
        <taxon>Strongylidae</taxon>
        <taxon>Cylicocyclus</taxon>
    </lineage>
</organism>